<dbReference type="Proteomes" id="UP001528040">
    <property type="component" value="Unassembled WGS sequence"/>
</dbReference>
<keyword evidence="2" id="KW-1185">Reference proteome</keyword>
<gene>
    <name evidence="1" type="ORF">O2N63_14625</name>
</gene>
<organism evidence="1 2">
    <name type="scientific">Aliiroseovarius salicola</name>
    <dbReference type="NCBI Taxonomy" id="3009082"/>
    <lineage>
        <taxon>Bacteria</taxon>
        <taxon>Pseudomonadati</taxon>
        <taxon>Pseudomonadota</taxon>
        <taxon>Alphaproteobacteria</taxon>
        <taxon>Rhodobacterales</taxon>
        <taxon>Paracoccaceae</taxon>
        <taxon>Aliiroseovarius</taxon>
    </lineage>
</organism>
<dbReference type="RefSeq" id="WP_271055026.1">
    <property type="nucleotide sequence ID" value="NZ_JAQIIO010000009.1"/>
</dbReference>
<sequence length="119" mass="12796">MLKLAFLVLTLNAEGDVRMTLSERDSLAACEATKTQITTVLKDAGYTVLASICGETDLSLTPYKSTTPDDPLNRYKVTLSGQDHFQITPLAEGDICTDAPDGQPVEFCALSAQKVILAE</sequence>
<accession>A0ABT4W5P8</accession>
<reference evidence="1 2" key="1">
    <citation type="submission" date="2023-01" db="EMBL/GenBank/DDBJ databases">
        <authorList>
            <person name="Yoon J.-W."/>
        </authorList>
    </citation>
    <scope>NUCLEOTIDE SEQUENCE [LARGE SCALE GENOMIC DNA]</scope>
    <source>
        <strain evidence="1 2">KMU-50</strain>
    </source>
</reference>
<evidence type="ECO:0000313" key="2">
    <source>
        <dbReference type="Proteomes" id="UP001528040"/>
    </source>
</evidence>
<comment type="caution">
    <text evidence="1">The sequence shown here is derived from an EMBL/GenBank/DDBJ whole genome shotgun (WGS) entry which is preliminary data.</text>
</comment>
<proteinExistence type="predicted"/>
<dbReference type="EMBL" id="JAQIIO010000009">
    <property type="protein sequence ID" value="MDA5095320.1"/>
    <property type="molecule type" value="Genomic_DNA"/>
</dbReference>
<name>A0ABT4W5P8_9RHOB</name>
<evidence type="ECO:0000313" key="1">
    <source>
        <dbReference type="EMBL" id="MDA5095320.1"/>
    </source>
</evidence>
<protein>
    <submittedName>
        <fullName evidence="1">Uncharacterized protein</fullName>
    </submittedName>
</protein>